<dbReference type="Pfam" id="PF09808">
    <property type="entry name" value="SNAPC1"/>
    <property type="match status" value="1"/>
</dbReference>
<dbReference type="GO" id="GO:0043565">
    <property type="term" value="F:sequence-specific DNA binding"/>
    <property type="evidence" value="ECO:0007669"/>
    <property type="project" value="TreeGrafter"/>
</dbReference>
<evidence type="ECO:0008006" key="2">
    <source>
        <dbReference type="Google" id="ProtNLM"/>
    </source>
</evidence>
<dbReference type="PANTHER" id="PTHR15131:SF3">
    <property type="entry name" value="SNRNA-ACTIVATING PROTEIN COMPLEX SUBUNIT 1"/>
    <property type="match status" value="1"/>
</dbReference>
<protein>
    <recommendedName>
        <fullName evidence="2">snRNA-activating protein complex subunit 1</fullName>
    </recommendedName>
</protein>
<sequence>MVVPLNQVYTKMVTDFRNDCERLIDKFKEKLSEDFRDFVPLWKSFKFNLIYEKYSKFGLNYDFKEDSLQIAKTIMLNDYFVGGIFLLYGLYFVQEDPKASIRLELYEYEKLLKLIKDERKTLIETCQPGYLFAKLLKNDAFAFVRFSRDFSMEGQNRSRVIFSGQPIVMHEDTTFDDRSWLQGFLSKIDFIQDLKKVEQDYFKKKQKLKDDHPELNLALDMVPDDLVDGMMKNLVQPLNQEQNKSRPESIGSRRKILKGRRMRIRRRHAGNLLETQPSVVTPSLPVREMKKKGAPRGKVKHYFRSMVNDPSESEDSINSEIDDCLLDLPDI</sequence>
<dbReference type="InterPro" id="IPR019188">
    <property type="entry name" value="SNAPC1"/>
</dbReference>
<dbReference type="GO" id="GO:0019185">
    <property type="term" value="C:snRNA-activating protein complex"/>
    <property type="evidence" value="ECO:0007669"/>
    <property type="project" value="TreeGrafter"/>
</dbReference>
<dbReference type="GO" id="GO:0042796">
    <property type="term" value="P:snRNA transcription by RNA polymerase III"/>
    <property type="evidence" value="ECO:0007669"/>
    <property type="project" value="TreeGrafter"/>
</dbReference>
<organism evidence="1">
    <name type="scientific">Cuerna arida</name>
    <dbReference type="NCBI Taxonomy" id="1464854"/>
    <lineage>
        <taxon>Eukaryota</taxon>
        <taxon>Metazoa</taxon>
        <taxon>Ecdysozoa</taxon>
        <taxon>Arthropoda</taxon>
        <taxon>Hexapoda</taxon>
        <taxon>Insecta</taxon>
        <taxon>Pterygota</taxon>
        <taxon>Neoptera</taxon>
        <taxon>Paraneoptera</taxon>
        <taxon>Hemiptera</taxon>
        <taxon>Auchenorrhyncha</taxon>
        <taxon>Membracoidea</taxon>
        <taxon>Cicadellidae</taxon>
        <taxon>Cicadellinae</taxon>
        <taxon>Proconiini</taxon>
        <taxon>Cuerna</taxon>
    </lineage>
</organism>
<accession>A0A1B6FDA4</accession>
<name>A0A1B6FDA4_9HEMI</name>
<gene>
    <name evidence="1" type="ORF">g.10911</name>
</gene>
<proteinExistence type="predicted"/>
<dbReference type="GO" id="GO:0042795">
    <property type="term" value="P:snRNA transcription by RNA polymerase II"/>
    <property type="evidence" value="ECO:0007669"/>
    <property type="project" value="TreeGrafter"/>
</dbReference>
<dbReference type="EMBL" id="GECZ01021602">
    <property type="protein sequence ID" value="JAS48167.1"/>
    <property type="molecule type" value="Transcribed_RNA"/>
</dbReference>
<evidence type="ECO:0000313" key="1">
    <source>
        <dbReference type="EMBL" id="JAS48167.1"/>
    </source>
</evidence>
<dbReference type="AlphaFoldDB" id="A0A1B6FDA4"/>
<dbReference type="PANTHER" id="PTHR15131">
    <property type="entry name" value="SMALL NUCLEAR RNA ACTIVATING COMPLEX, POLYPEPTIDE 1"/>
    <property type="match status" value="1"/>
</dbReference>
<reference evidence="1" key="1">
    <citation type="submission" date="2015-11" db="EMBL/GenBank/DDBJ databases">
        <title>De novo transcriptome assembly of four potential Pierce s Disease insect vectors from Arizona vineyards.</title>
        <authorList>
            <person name="Tassone E.E."/>
        </authorList>
    </citation>
    <scope>NUCLEOTIDE SEQUENCE</scope>
</reference>